<dbReference type="AlphaFoldDB" id="A0A140GRZ0"/>
<feature type="domain" description="GmrSD restriction endonucleases N-terminal" evidence="1">
    <location>
        <begin position="28"/>
        <end position="157"/>
    </location>
</feature>
<reference evidence="2 3" key="1">
    <citation type="journal article" date="2016" name="PLoS ONE">
        <title>Plasmid Characterization and Chromosome Analysis of Two netF+ Clostridium perfringens Isolates Associated with Foal and Canine Necrotizing Enteritis.</title>
        <authorList>
            <person name="Mehdizadeh Gohari I."/>
            <person name="Kropinski A.M."/>
            <person name="Weese S.J."/>
            <person name="Parreira V.R."/>
            <person name="Whitehead A.E."/>
            <person name="Boerlin P."/>
            <person name="Prescott J.F."/>
        </authorList>
    </citation>
    <scope>NUCLEOTIDE SEQUENCE [LARGE SCALE GENOMIC DNA]</scope>
    <source>
        <strain evidence="2 3">JP838</strain>
        <plasmid evidence="3">Plasmid pJFP838A</plasmid>
    </source>
</reference>
<proteinExistence type="predicted"/>
<dbReference type="InterPro" id="IPR004919">
    <property type="entry name" value="GmrSD_N"/>
</dbReference>
<dbReference type="Proteomes" id="UP000070260">
    <property type="component" value="Plasmid pJFP838A"/>
</dbReference>
<sequence length="330" mass="38414">MRKQNKSLTIKKLSKEYRAKRLDFELLIQRKDNIWDLKRKTRLINSILLDYPIPPVYSKTENINGKEVKHFLDGKQRLTTILGFINDEFKLDKNIEDYNEEIIAGKYFSQLSDEVKDKIMSHSIDVVSLDNVSDDEIVEVFDRLNNGVSLNNIEKTRPLMGIDMTQYLGTVCEHSFFKDKINISNNARNRYGDQEVALQSIKLIHEPESGLTAKDMQYFIKYLKGNPVKENLKSTLDGSLFYLNEAFPNKEKYLKKVNVPVLIKVVVDLFREGKRGSLNPEDFKAFCDKFFNNIDEDYKSASISGSAKKENVQKRYNLFKNELYKEFNIG</sequence>
<evidence type="ECO:0000313" key="2">
    <source>
        <dbReference type="EMBL" id="AMN31299.1"/>
    </source>
</evidence>
<evidence type="ECO:0000313" key="3">
    <source>
        <dbReference type="Proteomes" id="UP000070260"/>
    </source>
</evidence>
<dbReference type="PATRIC" id="fig|1502.177.peg.3593"/>
<gene>
    <name evidence="2" type="ORF">JFP838_pA0383</name>
</gene>
<dbReference type="OrthoDB" id="9770340at2"/>
<evidence type="ECO:0000259" key="1">
    <source>
        <dbReference type="Pfam" id="PF03235"/>
    </source>
</evidence>
<protein>
    <recommendedName>
        <fullName evidence="1">GmrSD restriction endonucleases N-terminal domain-containing protein</fullName>
    </recommendedName>
</protein>
<name>A0A140GRZ0_CLOPF</name>
<organism evidence="2 3">
    <name type="scientific">Clostridium perfringens</name>
    <dbReference type="NCBI Taxonomy" id="1502"/>
    <lineage>
        <taxon>Bacteria</taxon>
        <taxon>Bacillati</taxon>
        <taxon>Bacillota</taxon>
        <taxon>Clostridia</taxon>
        <taxon>Eubacteriales</taxon>
        <taxon>Clostridiaceae</taxon>
        <taxon>Clostridium</taxon>
    </lineage>
</organism>
<dbReference type="PANTHER" id="PTHR39639">
    <property type="entry name" value="CHROMOSOME 16, WHOLE GENOME SHOTGUN SEQUENCE"/>
    <property type="match status" value="1"/>
</dbReference>
<dbReference type="EMBL" id="CP013615">
    <property type="protein sequence ID" value="AMN31299.1"/>
    <property type="molecule type" value="Genomic_DNA"/>
</dbReference>
<accession>A0A140GRZ0</accession>
<dbReference type="PANTHER" id="PTHR39639:SF1">
    <property type="entry name" value="DUF262 DOMAIN-CONTAINING PROTEIN"/>
    <property type="match status" value="1"/>
</dbReference>
<geneLocation type="plasmid" evidence="2 3">
    <name>pJFP838A</name>
</geneLocation>
<keyword evidence="2" id="KW-0614">Plasmid</keyword>
<dbReference type="RefSeq" id="WP_061429883.1">
    <property type="nucleotide sequence ID" value="NZ_CATNZX010000014.1"/>
</dbReference>
<dbReference type="Pfam" id="PF03235">
    <property type="entry name" value="GmrSD_N"/>
    <property type="match status" value="1"/>
</dbReference>